<name>A0A915HVF6_ROMCU</name>
<evidence type="ECO:0000313" key="2">
    <source>
        <dbReference type="WBParaSite" id="nRc.2.0.1.t05770-RA"/>
    </source>
</evidence>
<keyword evidence="1" id="KW-1185">Reference proteome</keyword>
<reference evidence="2" key="1">
    <citation type="submission" date="2022-11" db="UniProtKB">
        <authorList>
            <consortium name="WormBaseParasite"/>
        </authorList>
    </citation>
    <scope>IDENTIFICATION</scope>
</reference>
<proteinExistence type="predicted"/>
<evidence type="ECO:0000313" key="1">
    <source>
        <dbReference type="Proteomes" id="UP000887565"/>
    </source>
</evidence>
<dbReference type="Proteomes" id="UP000887565">
    <property type="component" value="Unplaced"/>
</dbReference>
<sequence length="103" mass="11668">MHRSDENRRSFPIVHLGVDAIQVKKYSMVDGKCITDNNGLFPTKGVCEYVMSKALESDIPAGFVQTRPKVLKIGKQPQPVDQDQNGQQRPKNVKVIEFYYTIS</sequence>
<accession>A0A915HVF6</accession>
<protein>
    <submittedName>
        <fullName evidence="2">Uncharacterized protein</fullName>
    </submittedName>
</protein>
<dbReference type="AlphaFoldDB" id="A0A915HVF6"/>
<dbReference type="WBParaSite" id="nRc.2.0.1.t05770-RA">
    <property type="protein sequence ID" value="nRc.2.0.1.t05770-RA"/>
    <property type="gene ID" value="nRc.2.0.1.g05770"/>
</dbReference>
<organism evidence="1 2">
    <name type="scientific">Romanomermis culicivorax</name>
    <name type="common">Nematode worm</name>
    <dbReference type="NCBI Taxonomy" id="13658"/>
    <lineage>
        <taxon>Eukaryota</taxon>
        <taxon>Metazoa</taxon>
        <taxon>Ecdysozoa</taxon>
        <taxon>Nematoda</taxon>
        <taxon>Enoplea</taxon>
        <taxon>Dorylaimia</taxon>
        <taxon>Mermithida</taxon>
        <taxon>Mermithoidea</taxon>
        <taxon>Mermithidae</taxon>
        <taxon>Romanomermis</taxon>
    </lineage>
</organism>